<accession>A0AAX4I5C5</accession>
<dbReference type="KEGG" id="cdet:87940076"/>
<evidence type="ECO:0008006" key="3">
    <source>
        <dbReference type="Google" id="ProtNLM"/>
    </source>
</evidence>
<dbReference type="EMBL" id="CP137306">
    <property type="protein sequence ID" value="WQF78559.1"/>
    <property type="molecule type" value="Genomic_DNA"/>
</dbReference>
<dbReference type="AlphaFoldDB" id="A0AAX4I5C5"/>
<gene>
    <name evidence="1" type="ORF">CDEST_03573</name>
</gene>
<dbReference type="GeneID" id="87940076"/>
<name>A0AAX4I5C5_9PEZI</name>
<proteinExistence type="predicted"/>
<reference evidence="2" key="1">
    <citation type="journal article" date="2023" name="bioRxiv">
        <title>Complete genome of the Medicago anthracnose fungus, Colletotrichum destructivum, reveals a mini-chromosome-like region within a core chromosome.</title>
        <authorList>
            <person name="Lapalu N."/>
            <person name="Simon A."/>
            <person name="Lu A."/>
            <person name="Plaumann P.-L."/>
            <person name="Amselem J."/>
            <person name="Pigne S."/>
            <person name="Auger A."/>
            <person name="Koch C."/>
            <person name="Dallery J.-F."/>
            <person name="O'Connell R.J."/>
        </authorList>
    </citation>
    <scope>NUCLEOTIDE SEQUENCE [LARGE SCALE GENOMIC DNA]</scope>
    <source>
        <strain evidence="2">CBS 520.97</strain>
    </source>
</reference>
<evidence type="ECO:0000313" key="1">
    <source>
        <dbReference type="EMBL" id="WQF78559.1"/>
    </source>
</evidence>
<evidence type="ECO:0000313" key="2">
    <source>
        <dbReference type="Proteomes" id="UP001322277"/>
    </source>
</evidence>
<keyword evidence="2" id="KW-1185">Reference proteome</keyword>
<protein>
    <recommendedName>
        <fullName evidence="3">SWIM-type domain-containing protein</fullName>
    </recommendedName>
</protein>
<sequence>MAAEQWNSLRANLRIDTSGGWASLHYQSVSLQPRKTQQTRFCTCSPFTHAMGCRAIGAMI</sequence>
<dbReference type="RefSeq" id="XP_062775783.1">
    <property type="nucleotide sequence ID" value="XM_062919732.1"/>
</dbReference>
<dbReference type="Proteomes" id="UP001322277">
    <property type="component" value="Chromosome 2"/>
</dbReference>
<organism evidence="1 2">
    <name type="scientific">Colletotrichum destructivum</name>
    <dbReference type="NCBI Taxonomy" id="34406"/>
    <lineage>
        <taxon>Eukaryota</taxon>
        <taxon>Fungi</taxon>
        <taxon>Dikarya</taxon>
        <taxon>Ascomycota</taxon>
        <taxon>Pezizomycotina</taxon>
        <taxon>Sordariomycetes</taxon>
        <taxon>Hypocreomycetidae</taxon>
        <taxon>Glomerellales</taxon>
        <taxon>Glomerellaceae</taxon>
        <taxon>Colletotrichum</taxon>
        <taxon>Colletotrichum destructivum species complex</taxon>
    </lineage>
</organism>